<evidence type="ECO:0000256" key="8">
    <source>
        <dbReference type="RuleBase" id="RU363032"/>
    </source>
</evidence>
<feature type="transmembrane region" description="Helical" evidence="8">
    <location>
        <begin position="12"/>
        <end position="33"/>
    </location>
</feature>
<organism evidence="10 11">
    <name type="scientific">Candidatus Anaerobiospirillum merdipullorum</name>
    <dbReference type="NCBI Taxonomy" id="2838450"/>
    <lineage>
        <taxon>Bacteria</taxon>
        <taxon>Pseudomonadati</taxon>
        <taxon>Pseudomonadota</taxon>
        <taxon>Gammaproteobacteria</taxon>
        <taxon>Aeromonadales</taxon>
        <taxon>Succinivibrionaceae</taxon>
        <taxon>Anaerobiospirillum</taxon>
    </lineage>
</organism>
<evidence type="ECO:0000256" key="1">
    <source>
        <dbReference type="ARBA" id="ARBA00004651"/>
    </source>
</evidence>
<evidence type="ECO:0000313" key="11">
    <source>
        <dbReference type="Proteomes" id="UP000824150"/>
    </source>
</evidence>
<protein>
    <submittedName>
        <fullName evidence="10">ABC transporter permease subunit</fullName>
    </submittedName>
</protein>
<sequence>MQVNKPAIARVVIILLALTFLYLPIGTLIVYSFNESKMVTVWTEFSFKWYHALFNNDAIIEAVGISLIIAVMTACASVIIGTLAAFVLVRVRYFRGESAFVLFMTAPMVLPEVITGLALLLLFVTLGNVIPFFADRGIIAIWIAHVTFCSAYTTVVIRSRFRELDISIEEAAMDLGAGPIKVFFAIILPAIMPAEVAALLLSFTMSMDDLVITSFIAGPDSTTLPMLIFSSVRRGLSPEINALATIIVLIVSIFTFFAWLSMTKKQKRKAADRAKAASAMLREEKAIIEHRIHH</sequence>
<evidence type="ECO:0000256" key="5">
    <source>
        <dbReference type="ARBA" id="ARBA00022692"/>
    </source>
</evidence>
<proteinExistence type="inferred from homology"/>
<accession>A0A9E2KMS6</accession>
<evidence type="ECO:0000256" key="7">
    <source>
        <dbReference type="ARBA" id="ARBA00023136"/>
    </source>
</evidence>
<evidence type="ECO:0000313" key="10">
    <source>
        <dbReference type="EMBL" id="MBU3826124.1"/>
    </source>
</evidence>
<keyword evidence="7 8" id="KW-0472">Membrane</keyword>
<evidence type="ECO:0000256" key="2">
    <source>
        <dbReference type="ARBA" id="ARBA00007069"/>
    </source>
</evidence>
<evidence type="ECO:0000259" key="9">
    <source>
        <dbReference type="PROSITE" id="PS50928"/>
    </source>
</evidence>
<comment type="similarity">
    <text evidence="2">Belongs to the binding-protein-dependent transport system permease family. CysTW subfamily.</text>
</comment>
<dbReference type="PANTHER" id="PTHR43848:SF2">
    <property type="entry name" value="PUTRESCINE TRANSPORT SYSTEM PERMEASE PROTEIN POTI"/>
    <property type="match status" value="1"/>
</dbReference>
<comment type="caution">
    <text evidence="10">The sequence shown here is derived from an EMBL/GenBank/DDBJ whole genome shotgun (WGS) entry which is preliminary data.</text>
</comment>
<evidence type="ECO:0000256" key="4">
    <source>
        <dbReference type="ARBA" id="ARBA00022475"/>
    </source>
</evidence>
<dbReference type="Gene3D" id="1.10.3720.10">
    <property type="entry name" value="MetI-like"/>
    <property type="match status" value="1"/>
</dbReference>
<keyword evidence="4" id="KW-1003">Cell membrane</keyword>
<feature type="transmembrane region" description="Helical" evidence="8">
    <location>
        <begin position="58"/>
        <end position="88"/>
    </location>
</feature>
<comment type="subcellular location">
    <subcellularLocation>
        <location evidence="1 8">Cell membrane</location>
        <topology evidence="1 8">Multi-pass membrane protein</topology>
    </subcellularLocation>
</comment>
<dbReference type="EMBL" id="JAHLFG010000015">
    <property type="protein sequence ID" value="MBU3826124.1"/>
    <property type="molecule type" value="Genomic_DNA"/>
</dbReference>
<dbReference type="InterPro" id="IPR000515">
    <property type="entry name" value="MetI-like"/>
</dbReference>
<feature type="transmembrane region" description="Helical" evidence="8">
    <location>
        <begin position="240"/>
        <end position="260"/>
    </location>
</feature>
<dbReference type="AlphaFoldDB" id="A0A9E2KMS6"/>
<feature type="transmembrane region" description="Helical" evidence="8">
    <location>
        <begin position="100"/>
        <end position="126"/>
    </location>
</feature>
<evidence type="ECO:0000256" key="3">
    <source>
        <dbReference type="ARBA" id="ARBA00022448"/>
    </source>
</evidence>
<name>A0A9E2KMS6_9GAMM</name>
<dbReference type="GO" id="GO:0055085">
    <property type="term" value="P:transmembrane transport"/>
    <property type="evidence" value="ECO:0007669"/>
    <property type="project" value="InterPro"/>
</dbReference>
<reference evidence="10" key="2">
    <citation type="submission" date="2021-04" db="EMBL/GenBank/DDBJ databases">
        <authorList>
            <person name="Gilroy R."/>
        </authorList>
    </citation>
    <scope>NUCLEOTIDE SEQUENCE</scope>
    <source>
        <strain evidence="10">687</strain>
    </source>
</reference>
<dbReference type="GO" id="GO:0005886">
    <property type="term" value="C:plasma membrane"/>
    <property type="evidence" value="ECO:0007669"/>
    <property type="project" value="UniProtKB-SubCell"/>
</dbReference>
<dbReference type="InterPro" id="IPR051789">
    <property type="entry name" value="Bact_Polyamine_Transport"/>
</dbReference>
<evidence type="ECO:0000256" key="6">
    <source>
        <dbReference type="ARBA" id="ARBA00022989"/>
    </source>
</evidence>
<gene>
    <name evidence="10" type="ORF">IAA31_01320</name>
</gene>
<dbReference type="PANTHER" id="PTHR43848">
    <property type="entry name" value="PUTRESCINE TRANSPORT SYSTEM PERMEASE PROTEIN POTI"/>
    <property type="match status" value="1"/>
</dbReference>
<keyword evidence="6 8" id="KW-1133">Transmembrane helix</keyword>
<dbReference type="PROSITE" id="PS50928">
    <property type="entry name" value="ABC_TM1"/>
    <property type="match status" value="1"/>
</dbReference>
<dbReference type="SUPFAM" id="SSF161098">
    <property type="entry name" value="MetI-like"/>
    <property type="match status" value="1"/>
</dbReference>
<dbReference type="Pfam" id="PF00528">
    <property type="entry name" value="BPD_transp_1"/>
    <property type="match status" value="1"/>
</dbReference>
<dbReference type="InterPro" id="IPR035906">
    <property type="entry name" value="MetI-like_sf"/>
</dbReference>
<reference evidence="10" key="1">
    <citation type="journal article" date="2021" name="PeerJ">
        <title>Extensive microbial diversity within the chicken gut microbiome revealed by metagenomics and culture.</title>
        <authorList>
            <person name="Gilroy R."/>
            <person name="Ravi A."/>
            <person name="Getino M."/>
            <person name="Pursley I."/>
            <person name="Horton D.L."/>
            <person name="Alikhan N.F."/>
            <person name="Baker D."/>
            <person name="Gharbi K."/>
            <person name="Hall N."/>
            <person name="Watson M."/>
            <person name="Adriaenssens E.M."/>
            <person name="Foster-Nyarko E."/>
            <person name="Jarju S."/>
            <person name="Secka A."/>
            <person name="Antonio M."/>
            <person name="Oren A."/>
            <person name="Chaudhuri R.R."/>
            <person name="La Ragione R."/>
            <person name="Hildebrand F."/>
            <person name="Pallen M.J."/>
        </authorList>
    </citation>
    <scope>NUCLEOTIDE SEQUENCE</scope>
    <source>
        <strain evidence="10">687</strain>
    </source>
</reference>
<feature type="domain" description="ABC transmembrane type-1" evidence="9">
    <location>
        <begin position="63"/>
        <end position="258"/>
    </location>
</feature>
<keyword evidence="5 8" id="KW-0812">Transmembrane</keyword>
<dbReference type="Proteomes" id="UP000824150">
    <property type="component" value="Unassembled WGS sequence"/>
</dbReference>
<keyword evidence="3 8" id="KW-0813">Transport</keyword>
<feature type="transmembrane region" description="Helical" evidence="8">
    <location>
        <begin position="182"/>
        <end position="203"/>
    </location>
</feature>
<feature type="transmembrane region" description="Helical" evidence="8">
    <location>
        <begin position="138"/>
        <end position="161"/>
    </location>
</feature>
<dbReference type="CDD" id="cd06261">
    <property type="entry name" value="TM_PBP2"/>
    <property type="match status" value="1"/>
</dbReference>